<name>A9NQS3_PICSI</name>
<reference evidence="4" key="1">
    <citation type="journal article" date="2008" name="BMC Genomics">
        <title>A conifer genomics resource of 200,000 spruce (Picea spp.) ESTs and 6,464 high-quality, sequence-finished full-length cDNAs for Sitka spruce (Picea sitchensis).</title>
        <authorList>
            <person name="Ralph S.G."/>
            <person name="Chun H.J."/>
            <person name="Kolosova N."/>
            <person name="Cooper D."/>
            <person name="Oddy C."/>
            <person name="Ritland C.E."/>
            <person name="Kirkpatrick R."/>
            <person name="Moore R."/>
            <person name="Barber S."/>
            <person name="Holt R.A."/>
            <person name="Jones S.J."/>
            <person name="Marra M.A."/>
            <person name="Douglas C.J."/>
            <person name="Ritland K."/>
            <person name="Bohlmann J."/>
        </authorList>
    </citation>
    <scope>NUCLEOTIDE SEQUENCE</scope>
    <source>
        <tissue evidence="4">Bark</tissue>
    </source>
</reference>
<sequence>MATMFSDPKRLLLAVVLLLAIAQASMEIGSDIKLQKVMDVHRRRMQGGPKLGAPAPPTGAPAPPVGAPAPPKGAPTPPKGAPAPPIVVPAPPKGAPAPPIVVPAPPKGAPAPPVDCKAGCGERCKLHGRPNVCLRACGTCCAKCKCVPPGHSGNREVCGSCYTDWKTHNNQTKCP</sequence>
<feature type="chain" id="PRO_5002739041" description="Gibberellin-regulated protein 14" evidence="3">
    <location>
        <begin position="25"/>
        <end position="175"/>
    </location>
</feature>
<dbReference type="PANTHER" id="PTHR23201:SF149">
    <property type="entry name" value="GIBBERELLIN STIMULATED TRANSCRIPT RELATED PROTEIN 2"/>
    <property type="match status" value="1"/>
</dbReference>
<evidence type="ECO:0008006" key="5">
    <source>
        <dbReference type="Google" id="ProtNLM"/>
    </source>
</evidence>
<organism evidence="4">
    <name type="scientific">Picea sitchensis</name>
    <name type="common">Sitka spruce</name>
    <name type="synonym">Pinus sitchensis</name>
    <dbReference type="NCBI Taxonomy" id="3332"/>
    <lineage>
        <taxon>Eukaryota</taxon>
        <taxon>Viridiplantae</taxon>
        <taxon>Streptophyta</taxon>
        <taxon>Embryophyta</taxon>
        <taxon>Tracheophyta</taxon>
        <taxon>Spermatophyta</taxon>
        <taxon>Pinopsida</taxon>
        <taxon>Pinidae</taxon>
        <taxon>Conifers I</taxon>
        <taxon>Pinales</taxon>
        <taxon>Pinaceae</taxon>
        <taxon>Picea</taxon>
    </lineage>
</organism>
<feature type="region of interest" description="Disordered" evidence="2">
    <location>
        <begin position="46"/>
        <end position="95"/>
    </location>
</feature>
<proteinExistence type="evidence at transcript level"/>
<dbReference type="EMBL" id="EF083648">
    <property type="protein sequence ID" value="ABK22984.1"/>
    <property type="molecule type" value="mRNA"/>
</dbReference>
<keyword evidence="3" id="KW-0732">Signal</keyword>
<comment type="similarity">
    <text evidence="1">Belongs to the GASA family.</text>
</comment>
<feature type="compositionally biased region" description="Pro residues" evidence="2">
    <location>
        <begin position="54"/>
        <end position="95"/>
    </location>
</feature>
<evidence type="ECO:0000256" key="2">
    <source>
        <dbReference type="SAM" id="MobiDB-lite"/>
    </source>
</evidence>
<evidence type="ECO:0000313" key="4">
    <source>
        <dbReference type="EMBL" id="ABK22984.1"/>
    </source>
</evidence>
<feature type="signal peptide" evidence="3">
    <location>
        <begin position="1"/>
        <end position="24"/>
    </location>
</feature>
<dbReference type="InterPro" id="IPR003854">
    <property type="entry name" value="GASA"/>
</dbReference>
<dbReference type="Pfam" id="PF02704">
    <property type="entry name" value="GASA"/>
    <property type="match status" value="1"/>
</dbReference>
<dbReference type="AlphaFoldDB" id="A9NQS3"/>
<accession>A9NQS3</accession>
<evidence type="ECO:0000256" key="1">
    <source>
        <dbReference type="ARBA" id="ARBA00010582"/>
    </source>
</evidence>
<evidence type="ECO:0000256" key="3">
    <source>
        <dbReference type="SAM" id="SignalP"/>
    </source>
</evidence>
<protein>
    <recommendedName>
        <fullName evidence="5">Gibberellin-regulated protein 14</fullName>
    </recommendedName>
</protein>
<dbReference type="PANTHER" id="PTHR23201">
    <property type="entry name" value="EXTENSIN, PROLINE-RICH PROTEIN"/>
    <property type="match status" value="1"/>
</dbReference>
<dbReference type="OMA" id="CKAGCGE"/>